<evidence type="ECO:0000256" key="1">
    <source>
        <dbReference type="SAM" id="SignalP"/>
    </source>
</evidence>
<accession>A0A941IYL3</accession>
<reference evidence="2" key="2">
    <citation type="submission" date="2021-04" db="EMBL/GenBank/DDBJ databases">
        <authorList>
            <person name="Zhang T."/>
            <person name="Zhang Y."/>
            <person name="Lu D."/>
            <person name="Zuo D."/>
            <person name="Du Z."/>
        </authorList>
    </citation>
    <scope>NUCLEOTIDE SEQUENCE</scope>
    <source>
        <strain evidence="2">JR1</strain>
    </source>
</reference>
<proteinExistence type="predicted"/>
<dbReference type="AlphaFoldDB" id="A0A941IYL3"/>
<reference evidence="2" key="1">
    <citation type="journal article" date="2018" name="Int. J. Syst. Evol. Microbiol.">
        <title>Carboxylicivirga sediminis sp. nov., isolated from coastal sediment.</title>
        <authorList>
            <person name="Wang F.Q."/>
            <person name="Ren L.H."/>
            <person name="Zou R.J."/>
            <person name="Sun Y.Z."/>
            <person name="Liu X.J."/>
            <person name="Jiang F."/>
            <person name="Liu L.J."/>
        </authorList>
    </citation>
    <scope>NUCLEOTIDE SEQUENCE</scope>
    <source>
        <strain evidence="2">JR1</strain>
    </source>
</reference>
<name>A0A941IYL3_9BACT</name>
<sequence>MKKVKFAISLITLVSFVVSCEMSDINPETTGASIEGTYVGTLTNVNSLKGTTLSNNEGHDAVAEVKDMGNGEIQVHCYGEEMDTTFMLNYYENHDSVMVCMNGEAFEEMYGHEMGCGTNESEMMGSGSGGGMMGSGGGMMNGNANWTDHMNNEHSEGDEHFGGFDMNTNSFEYIIRKEDITYRFNGFRK</sequence>
<comment type="caution">
    <text evidence="2">The sequence shown here is derived from an EMBL/GenBank/DDBJ whole genome shotgun (WGS) entry which is preliminary data.</text>
</comment>
<dbReference type="PROSITE" id="PS51257">
    <property type="entry name" value="PROKAR_LIPOPROTEIN"/>
    <property type="match status" value="1"/>
</dbReference>
<evidence type="ECO:0000313" key="3">
    <source>
        <dbReference type="Proteomes" id="UP000679220"/>
    </source>
</evidence>
<keyword evidence="3" id="KW-1185">Reference proteome</keyword>
<evidence type="ECO:0000313" key="2">
    <source>
        <dbReference type="EMBL" id="MBR8536713.1"/>
    </source>
</evidence>
<evidence type="ECO:0008006" key="4">
    <source>
        <dbReference type="Google" id="ProtNLM"/>
    </source>
</evidence>
<organism evidence="2 3">
    <name type="scientific">Carboxylicivirga sediminis</name>
    <dbReference type="NCBI Taxonomy" id="2006564"/>
    <lineage>
        <taxon>Bacteria</taxon>
        <taxon>Pseudomonadati</taxon>
        <taxon>Bacteroidota</taxon>
        <taxon>Bacteroidia</taxon>
        <taxon>Marinilabiliales</taxon>
        <taxon>Marinilabiliaceae</taxon>
        <taxon>Carboxylicivirga</taxon>
    </lineage>
</organism>
<dbReference type="EMBL" id="JAGTAR010000022">
    <property type="protein sequence ID" value="MBR8536713.1"/>
    <property type="molecule type" value="Genomic_DNA"/>
</dbReference>
<dbReference type="Proteomes" id="UP000679220">
    <property type="component" value="Unassembled WGS sequence"/>
</dbReference>
<protein>
    <recommendedName>
        <fullName evidence="4">Lipocalin-like domain-containing protein</fullName>
    </recommendedName>
</protein>
<feature type="signal peptide" evidence="1">
    <location>
        <begin position="1"/>
        <end position="20"/>
    </location>
</feature>
<keyword evidence="1" id="KW-0732">Signal</keyword>
<feature type="chain" id="PRO_5036792296" description="Lipocalin-like domain-containing protein" evidence="1">
    <location>
        <begin position="21"/>
        <end position="189"/>
    </location>
</feature>
<gene>
    <name evidence="2" type="ORF">KDU71_14145</name>
</gene>
<dbReference type="RefSeq" id="WP_212191741.1">
    <property type="nucleotide sequence ID" value="NZ_JAGTAR010000022.1"/>
</dbReference>